<dbReference type="PANTHER" id="PTHR34105:SF1">
    <property type="entry name" value="PROLINE-, GLUTAMIC ACID- AND LEUCINE-RICH PROTEIN 1"/>
    <property type="match status" value="1"/>
</dbReference>
<evidence type="ECO:0000256" key="6">
    <source>
        <dbReference type="SAM" id="MobiDB-lite"/>
    </source>
</evidence>
<dbReference type="PANTHER" id="PTHR34105">
    <property type="entry name" value="PROLINE-, GLUTAMIC ACID- AND LEUCINE-RICH PROTEIN 1"/>
    <property type="match status" value="1"/>
</dbReference>
<dbReference type="EMBL" id="LK052886">
    <property type="protein sequence ID" value="CDR37833.1"/>
    <property type="molecule type" value="Genomic_DNA"/>
</dbReference>
<dbReference type="AlphaFoldDB" id="A0A061AR37"/>
<dbReference type="Pfam" id="PF08167">
    <property type="entry name" value="RIX1"/>
    <property type="match status" value="1"/>
</dbReference>
<feature type="region of interest" description="Disordered" evidence="6">
    <location>
        <begin position="682"/>
        <end position="763"/>
    </location>
</feature>
<dbReference type="InterPro" id="IPR012583">
    <property type="entry name" value="RIX1_N"/>
</dbReference>
<evidence type="ECO:0000256" key="5">
    <source>
        <dbReference type="ARBA" id="ARBA00023242"/>
    </source>
</evidence>
<comment type="similarity">
    <text evidence="3">Belongs to the RIX1/PELP1 family.</text>
</comment>
<evidence type="ECO:0000256" key="3">
    <source>
        <dbReference type="ARBA" id="ARBA00010511"/>
    </source>
</evidence>
<protein>
    <recommendedName>
        <fullName evidence="4">Pre-rRNA-processing protein RIX1</fullName>
    </recommendedName>
</protein>
<dbReference type="PhylomeDB" id="A0A061AR37"/>
<dbReference type="OrthoDB" id="20900at2759"/>
<evidence type="ECO:0000313" key="8">
    <source>
        <dbReference type="EMBL" id="CDR37833.1"/>
    </source>
</evidence>
<feature type="compositionally biased region" description="Low complexity" evidence="6">
    <location>
        <begin position="463"/>
        <end position="476"/>
    </location>
</feature>
<sequence>MVSAEIPLPVILSLLEAPRPSNLQYVLKSLYLSQDAVSKASKSDLNILTSRINNLLLARDDYKRWYGCHVVQILALNPVVLTNAGSLFIVSLLKIVNDTNSVSINLKNAALTLNAIIKGIRGKPVLTREVLTPNLPNIISSLMDTLERDIVTILPILQSILFKHSTTFKPFAKKFEVKLQKFITENFDNLSTPLQYDLCKSYAYLNLIKPNNSTTASGTQPLPDDQWRAKLLKIMDEIRSTVLIYDNFIDLKNERDTMEIIKQLPDQETKEYIFPFLNVDMSEPITVVSISQRLNVLVKLLIAFVTSPTPFPIRVPLGLVIQVANLLLGVSPNYIPFKGDLKRDQDLKKIVLNDMVKTQVIGSQLIFQVTKFYKKLVLPHLSSILSSLEVAVPVKSGSGKKMIKIDTEAALAIESELLSVVKTTTEILKLFEGLTELELINKLVDVCILFLEKRTPMESLTEKQSQVQPKQAQGQGKKNKKKSKDSTPLSDLLSHAELFELDPPAITISTSLSFFEVVIKKIPSLSPTARIKVMRYILSTGVKQSSLNGSVSPQLVRLLEALVLYPGNGETYSVLPIVKRLLPDNEKLSLLTNPRFPPLEVKYRPRAAAGIEDVDDDDEDDEAREDIMDVDVVTVEEVEQEPKGNFAEELKKAQVSIPDSTQSVFKTNEETKQLQTLSFPEAKKEEKIVEEEDEENKTRSLEDAEEEDETPSKRIKITQGPTITTTSTTEIEVKIDESEGGDDSDFEVPEIDLGSDEDDEDDE</sequence>
<organism evidence="8">
    <name type="scientific">Cyberlindnera fabianii</name>
    <name type="common">Yeast</name>
    <name type="synonym">Hansenula fabianii</name>
    <dbReference type="NCBI Taxonomy" id="36022"/>
    <lineage>
        <taxon>Eukaryota</taxon>
        <taxon>Fungi</taxon>
        <taxon>Dikarya</taxon>
        <taxon>Ascomycota</taxon>
        <taxon>Saccharomycotina</taxon>
        <taxon>Saccharomycetes</taxon>
        <taxon>Phaffomycetales</taxon>
        <taxon>Phaffomycetaceae</taxon>
        <taxon>Cyberlindnera</taxon>
    </lineage>
</organism>
<evidence type="ECO:0000256" key="2">
    <source>
        <dbReference type="ARBA" id="ARBA00004123"/>
    </source>
</evidence>
<proteinExistence type="inferred from homology"/>
<feature type="domain" description="Pre-rRNA-processing protein RIX1 N-terminal" evidence="7">
    <location>
        <begin position="8"/>
        <end position="188"/>
    </location>
</feature>
<name>A0A061AR37_CYBFA</name>
<feature type="compositionally biased region" description="Acidic residues" evidence="6">
    <location>
        <begin position="738"/>
        <end position="763"/>
    </location>
</feature>
<dbReference type="VEuPathDB" id="FungiDB:BON22_1580"/>
<evidence type="ECO:0000259" key="7">
    <source>
        <dbReference type="Pfam" id="PF08167"/>
    </source>
</evidence>
<evidence type="ECO:0000256" key="4">
    <source>
        <dbReference type="ARBA" id="ARBA00021502"/>
    </source>
</evidence>
<comment type="function">
    <text evidence="1">Component of the RIX1 complex required for processing of ITS2 sequences from 35S pre-rRNA and the nucleoplasmic transit of the pre-60S ribosomal subunits. Regulates pre-60S association of the critical remodeling factor MDN1.</text>
</comment>
<feature type="compositionally biased region" description="Low complexity" evidence="6">
    <location>
        <begin position="717"/>
        <end position="730"/>
    </location>
</feature>
<evidence type="ECO:0000256" key="1">
    <source>
        <dbReference type="ARBA" id="ARBA00003770"/>
    </source>
</evidence>
<dbReference type="GO" id="GO:0006364">
    <property type="term" value="P:rRNA processing"/>
    <property type="evidence" value="ECO:0007669"/>
    <property type="project" value="TreeGrafter"/>
</dbReference>
<comment type="subcellular location">
    <subcellularLocation>
        <location evidence="2">Nucleus</location>
    </subcellularLocation>
</comment>
<dbReference type="GO" id="GO:0005634">
    <property type="term" value="C:nucleus"/>
    <property type="evidence" value="ECO:0007669"/>
    <property type="project" value="UniProtKB-SubCell"/>
</dbReference>
<feature type="region of interest" description="Disordered" evidence="6">
    <location>
        <begin position="460"/>
        <end position="488"/>
    </location>
</feature>
<accession>A0A061AR37</accession>
<keyword evidence="5" id="KW-0539">Nucleus</keyword>
<gene>
    <name evidence="8" type="ORF">CYFA0S_01e18074g</name>
</gene>
<reference evidence="8" key="1">
    <citation type="journal article" date="2014" name="Genome Announc.">
        <title>Genome sequence of the yeast Cyberlindnera fabianii (Hansenula fabianii).</title>
        <authorList>
            <person name="Freel K.C."/>
            <person name="Sarilar V."/>
            <person name="Neuveglise C."/>
            <person name="Devillers H."/>
            <person name="Friedrich A."/>
            <person name="Schacherer J."/>
        </authorList>
    </citation>
    <scope>NUCLEOTIDE SEQUENCE</scope>
    <source>
        <strain evidence="8">YJS4271</strain>
    </source>
</reference>